<dbReference type="AlphaFoldDB" id="A0A667GN21"/>
<accession>A0A667GN21</accession>
<sequence>MNMTRKSSSPMLKRAGRDIMRAKSSVRIPLAPRISLRMRPIRARRMTRNRKSATSWQNCTVEGSRVWALSPSDERQKKNWDLIKMKNSVLQETMTKKVTRQPTEWEAVFANRVSGEGPVSRIRKELSQLHDKNINKPIKK</sequence>
<name>A0A667GN21_LYNCA</name>
<organism evidence="1 2">
    <name type="scientific">Lynx canadensis</name>
    <name type="common">Canada lynx</name>
    <name type="synonym">Felis canadensis</name>
    <dbReference type="NCBI Taxonomy" id="61383"/>
    <lineage>
        <taxon>Eukaryota</taxon>
        <taxon>Metazoa</taxon>
        <taxon>Chordata</taxon>
        <taxon>Craniata</taxon>
        <taxon>Vertebrata</taxon>
        <taxon>Euteleostomi</taxon>
        <taxon>Mammalia</taxon>
        <taxon>Eutheria</taxon>
        <taxon>Laurasiatheria</taxon>
        <taxon>Carnivora</taxon>
        <taxon>Feliformia</taxon>
        <taxon>Felidae</taxon>
        <taxon>Felinae</taxon>
        <taxon>Lynx</taxon>
    </lineage>
</organism>
<keyword evidence="2" id="KW-1185">Reference proteome</keyword>
<evidence type="ECO:0000313" key="1">
    <source>
        <dbReference type="Ensembl" id="ENSLCNP00005014929.1"/>
    </source>
</evidence>
<reference evidence="1" key="2">
    <citation type="submission" date="2025-09" db="UniProtKB">
        <authorList>
            <consortium name="Ensembl"/>
        </authorList>
    </citation>
    <scope>IDENTIFICATION</scope>
</reference>
<evidence type="ECO:0000313" key="2">
    <source>
        <dbReference type="Proteomes" id="UP000472241"/>
    </source>
</evidence>
<reference evidence="1" key="1">
    <citation type="submission" date="2025-08" db="UniProtKB">
        <authorList>
            <consortium name="Ensembl"/>
        </authorList>
    </citation>
    <scope>IDENTIFICATION</scope>
</reference>
<proteinExistence type="predicted"/>
<protein>
    <submittedName>
        <fullName evidence="1">Uncharacterized protein</fullName>
    </submittedName>
</protein>
<dbReference type="Proteomes" id="UP000472241">
    <property type="component" value="Unplaced"/>
</dbReference>
<dbReference type="Ensembl" id="ENSLCNT00005016699.1">
    <property type="protein sequence ID" value="ENSLCNP00005014929.1"/>
    <property type="gene ID" value="ENSLCNG00005009792.1"/>
</dbReference>